<dbReference type="Gene3D" id="3.40.50.1820">
    <property type="entry name" value="alpha/beta hydrolase"/>
    <property type="match status" value="1"/>
</dbReference>
<name>A0AA39H9J6_9BILA</name>
<feature type="domain" description="AB hydrolase-1" evidence="4">
    <location>
        <begin position="59"/>
        <end position="148"/>
    </location>
</feature>
<dbReference type="GO" id="GO:0005737">
    <property type="term" value="C:cytoplasm"/>
    <property type="evidence" value="ECO:0007669"/>
    <property type="project" value="UniProtKB-SubCell"/>
</dbReference>
<comment type="subcellular location">
    <subcellularLocation>
        <location evidence="1">Cytoplasm</location>
    </subcellularLocation>
</comment>
<accession>A0AA39H9J6</accession>
<reference evidence="5" key="1">
    <citation type="submission" date="2023-06" db="EMBL/GenBank/DDBJ databases">
        <title>Genomic analysis of the entomopathogenic nematode Steinernema hermaphroditum.</title>
        <authorList>
            <person name="Schwarz E.M."/>
            <person name="Heppert J.K."/>
            <person name="Baniya A."/>
            <person name="Schwartz H.T."/>
            <person name="Tan C.-H."/>
            <person name="Antoshechkin I."/>
            <person name="Sternberg P.W."/>
            <person name="Goodrich-Blair H."/>
            <person name="Dillman A.R."/>
        </authorList>
    </citation>
    <scope>NUCLEOTIDE SEQUENCE</scope>
    <source>
        <strain evidence="5">PS9179</strain>
        <tissue evidence="5">Whole animal</tissue>
    </source>
</reference>
<dbReference type="PANTHER" id="PTHR46197:SF3">
    <property type="entry name" value="AB HYDROLASE-1 DOMAIN-CONTAINING PROTEIN"/>
    <property type="match status" value="1"/>
</dbReference>
<evidence type="ECO:0000256" key="3">
    <source>
        <dbReference type="ARBA" id="ARBA00037942"/>
    </source>
</evidence>
<proteinExistence type="inferred from homology"/>
<keyword evidence="6" id="KW-1185">Reference proteome</keyword>
<dbReference type="SUPFAM" id="SSF53474">
    <property type="entry name" value="alpha/beta-Hydrolases"/>
    <property type="match status" value="1"/>
</dbReference>
<comment type="caution">
    <text evidence="5">The sequence shown here is derived from an EMBL/GenBank/DDBJ whole genome shotgun (WGS) entry which is preliminary data.</text>
</comment>
<organism evidence="5 6">
    <name type="scientific">Steinernema hermaphroditum</name>
    <dbReference type="NCBI Taxonomy" id="289476"/>
    <lineage>
        <taxon>Eukaryota</taxon>
        <taxon>Metazoa</taxon>
        <taxon>Ecdysozoa</taxon>
        <taxon>Nematoda</taxon>
        <taxon>Chromadorea</taxon>
        <taxon>Rhabditida</taxon>
        <taxon>Tylenchina</taxon>
        <taxon>Panagrolaimomorpha</taxon>
        <taxon>Strongyloidoidea</taxon>
        <taxon>Steinernematidae</taxon>
        <taxon>Steinernema</taxon>
    </lineage>
</organism>
<dbReference type="InterPro" id="IPR000073">
    <property type="entry name" value="AB_hydrolase_1"/>
</dbReference>
<evidence type="ECO:0000256" key="1">
    <source>
        <dbReference type="ARBA" id="ARBA00004496"/>
    </source>
</evidence>
<gene>
    <name evidence="5" type="ORF">QR680_003472</name>
</gene>
<evidence type="ECO:0000259" key="4">
    <source>
        <dbReference type="Pfam" id="PF12697"/>
    </source>
</evidence>
<dbReference type="PANTHER" id="PTHR46197">
    <property type="entry name" value="PROTEIN ABHD14B-LIKE"/>
    <property type="match status" value="1"/>
</dbReference>
<dbReference type="InterPro" id="IPR029058">
    <property type="entry name" value="AB_hydrolase_fold"/>
</dbReference>
<dbReference type="EMBL" id="JAUCMV010000005">
    <property type="protein sequence ID" value="KAK0400392.1"/>
    <property type="molecule type" value="Genomic_DNA"/>
</dbReference>
<comment type="similarity">
    <text evidence="3">Belongs to the AB hydrolase superfamily. ABHD14 family.</text>
</comment>
<keyword evidence="2" id="KW-0963">Cytoplasm</keyword>
<dbReference type="AlphaFoldDB" id="A0AA39H9J6"/>
<evidence type="ECO:0000256" key="2">
    <source>
        <dbReference type="ARBA" id="ARBA00022490"/>
    </source>
</evidence>
<protein>
    <recommendedName>
        <fullName evidence="4">AB hydrolase-1 domain-containing protein</fullName>
    </recommendedName>
</protein>
<evidence type="ECO:0000313" key="5">
    <source>
        <dbReference type="EMBL" id="KAK0400392.1"/>
    </source>
</evidence>
<dbReference type="Proteomes" id="UP001175271">
    <property type="component" value="Unassembled WGS sequence"/>
</dbReference>
<sequence length="234" mass="25687">MDNESVLSTANLEQDIPENCLQLADLVQLSDGYLGVPSGHEIFYRRAEPPENNYTRATVIFLHGQSFTSGTWLEVKTLKIFAALGYHCVAIDLPGCGRSGQKSIEEKDKPSVFSELLNALNVERVMVIACSMAGQYVLPLLADSRLICLVAVALSNTNELAEERCRSIRTPVLVIHGEKDTSLGPSSANNLKHLANARFMKVAGAGHACYLGNPRAFHAYVYNFLDIVLKYSIK</sequence>
<evidence type="ECO:0000313" key="6">
    <source>
        <dbReference type="Proteomes" id="UP001175271"/>
    </source>
</evidence>
<dbReference type="Pfam" id="PF12697">
    <property type="entry name" value="Abhydrolase_6"/>
    <property type="match status" value="1"/>
</dbReference>